<dbReference type="AlphaFoldDB" id="A0A6B0UPC7"/>
<proteinExistence type="predicted"/>
<evidence type="ECO:0000313" key="1">
    <source>
        <dbReference type="EMBL" id="MXU91687.1"/>
    </source>
</evidence>
<accession>A0A6B0UPC7</accession>
<dbReference type="PROSITE" id="PS51257">
    <property type="entry name" value="PROKAR_LIPOPROTEIN"/>
    <property type="match status" value="1"/>
</dbReference>
<dbReference type="EMBL" id="GIFC01009604">
    <property type="protein sequence ID" value="MXU91687.1"/>
    <property type="molecule type" value="Transcribed_RNA"/>
</dbReference>
<sequence length="124" mass="13564">MRSVVFSAACMASMMRSSSSECSFSSSSSSCSCRLSRAALKPSNASWIWALAVSRWVWSSCSPSLMRSTESSQARTWERPSAALASSSVRWPGPASDALSQRWSGCLWSPSVHSLQMGTWQVWQ</sequence>
<reference evidence="1" key="1">
    <citation type="submission" date="2019-12" db="EMBL/GenBank/DDBJ databases">
        <title>An insight into the sialome of adult female Ixodes ricinus ticks feeding for 6 days.</title>
        <authorList>
            <person name="Perner J."/>
            <person name="Ribeiro J.M.C."/>
        </authorList>
    </citation>
    <scope>NUCLEOTIDE SEQUENCE</scope>
    <source>
        <strain evidence="1">Semi-engorged</strain>
        <tissue evidence="1">Salivary glands</tissue>
    </source>
</reference>
<name>A0A6B0UPC7_IXORI</name>
<protein>
    <submittedName>
        <fullName evidence="1">Putative secreted protein</fullName>
    </submittedName>
</protein>
<organism evidence="1">
    <name type="scientific">Ixodes ricinus</name>
    <name type="common">Common tick</name>
    <name type="synonym">Acarus ricinus</name>
    <dbReference type="NCBI Taxonomy" id="34613"/>
    <lineage>
        <taxon>Eukaryota</taxon>
        <taxon>Metazoa</taxon>
        <taxon>Ecdysozoa</taxon>
        <taxon>Arthropoda</taxon>
        <taxon>Chelicerata</taxon>
        <taxon>Arachnida</taxon>
        <taxon>Acari</taxon>
        <taxon>Parasitiformes</taxon>
        <taxon>Ixodida</taxon>
        <taxon>Ixodoidea</taxon>
        <taxon>Ixodidae</taxon>
        <taxon>Ixodinae</taxon>
        <taxon>Ixodes</taxon>
    </lineage>
</organism>